<dbReference type="Proteomes" id="UP001303222">
    <property type="component" value="Unassembled WGS sequence"/>
</dbReference>
<evidence type="ECO:0000313" key="1">
    <source>
        <dbReference type="EMBL" id="KAK3946978.1"/>
    </source>
</evidence>
<dbReference type="Gene3D" id="2.60.200.20">
    <property type="match status" value="1"/>
</dbReference>
<proteinExistence type="predicted"/>
<gene>
    <name evidence="1" type="ORF">QBC32DRAFT_386549</name>
</gene>
<accession>A0AAN6NLG0</accession>
<sequence>MSTLASSANVVARVTVQNTGAIYHVEFAKPPKHGDCWTIGSAPTADIDIGHHIQGISGKHLGLGFGQNGLVVVKILSSRGTSLFYERNRNLPVLDVESTVHDCIGEDSSRAPVWAVPVGYRVRLGLGHDQNPLKLVIEAFDHGQHVTRAGFWAWNNSSIPLINFFGLEGLVDLLNL</sequence>
<organism evidence="1 2">
    <name type="scientific">Pseudoneurospora amorphoporcata</name>
    <dbReference type="NCBI Taxonomy" id="241081"/>
    <lineage>
        <taxon>Eukaryota</taxon>
        <taxon>Fungi</taxon>
        <taxon>Dikarya</taxon>
        <taxon>Ascomycota</taxon>
        <taxon>Pezizomycotina</taxon>
        <taxon>Sordariomycetes</taxon>
        <taxon>Sordariomycetidae</taxon>
        <taxon>Sordariales</taxon>
        <taxon>Sordariaceae</taxon>
        <taxon>Pseudoneurospora</taxon>
    </lineage>
</organism>
<reference evidence="1" key="1">
    <citation type="journal article" date="2023" name="Mol. Phylogenet. Evol.">
        <title>Genome-scale phylogeny and comparative genomics of the fungal order Sordariales.</title>
        <authorList>
            <person name="Hensen N."/>
            <person name="Bonometti L."/>
            <person name="Westerberg I."/>
            <person name="Brannstrom I.O."/>
            <person name="Guillou S."/>
            <person name="Cros-Aarteil S."/>
            <person name="Calhoun S."/>
            <person name="Haridas S."/>
            <person name="Kuo A."/>
            <person name="Mondo S."/>
            <person name="Pangilinan J."/>
            <person name="Riley R."/>
            <person name="LaButti K."/>
            <person name="Andreopoulos B."/>
            <person name="Lipzen A."/>
            <person name="Chen C."/>
            <person name="Yan M."/>
            <person name="Daum C."/>
            <person name="Ng V."/>
            <person name="Clum A."/>
            <person name="Steindorff A."/>
            <person name="Ohm R.A."/>
            <person name="Martin F."/>
            <person name="Silar P."/>
            <person name="Natvig D.O."/>
            <person name="Lalanne C."/>
            <person name="Gautier V."/>
            <person name="Ament-Velasquez S.L."/>
            <person name="Kruys A."/>
            <person name="Hutchinson M.I."/>
            <person name="Powell A.J."/>
            <person name="Barry K."/>
            <person name="Miller A.N."/>
            <person name="Grigoriev I.V."/>
            <person name="Debuchy R."/>
            <person name="Gladieux P."/>
            <person name="Hiltunen Thoren M."/>
            <person name="Johannesson H."/>
        </authorList>
    </citation>
    <scope>NUCLEOTIDE SEQUENCE</scope>
    <source>
        <strain evidence="1">CBS 626.80</strain>
    </source>
</reference>
<keyword evidence="2" id="KW-1185">Reference proteome</keyword>
<protein>
    <submittedName>
        <fullName evidence="1">Uncharacterized protein</fullName>
    </submittedName>
</protein>
<comment type="caution">
    <text evidence="1">The sequence shown here is derived from an EMBL/GenBank/DDBJ whole genome shotgun (WGS) entry which is preliminary data.</text>
</comment>
<reference evidence="1" key="2">
    <citation type="submission" date="2023-06" db="EMBL/GenBank/DDBJ databases">
        <authorList>
            <consortium name="Lawrence Berkeley National Laboratory"/>
            <person name="Mondo S.J."/>
            <person name="Hensen N."/>
            <person name="Bonometti L."/>
            <person name="Westerberg I."/>
            <person name="Brannstrom I.O."/>
            <person name="Guillou S."/>
            <person name="Cros-Aarteil S."/>
            <person name="Calhoun S."/>
            <person name="Haridas S."/>
            <person name="Kuo A."/>
            <person name="Pangilinan J."/>
            <person name="Riley R."/>
            <person name="Labutti K."/>
            <person name="Andreopoulos B."/>
            <person name="Lipzen A."/>
            <person name="Chen C."/>
            <person name="Yanf M."/>
            <person name="Daum C."/>
            <person name="Ng V."/>
            <person name="Clum A."/>
            <person name="Steindorff A."/>
            <person name="Ohm R."/>
            <person name="Martin F."/>
            <person name="Silar P."/>
            <person name="Natvig D."/>
            <person name="Lalanne C."/>
            <person name="Gautier V."/>
            <person name="Ament-Velasquez S.L."/>
            <person name="Kruys A."/>
            <person name="Hutchinson M.I."/>
            <person name="Powell A.J."/>
            <person name="Barry K."/>
            <person name="Miller A.N."/>
            <person name="Grigoriev I.V."/>
            <person name="Debuchy R."/>
            <person name="Gladieux P."/>
            <person name="Thoren M.H."/>
            <person name="Johannesson H."/>
        </authorList>
    </citation>
    <scope>NUCLEOTIDE SEQUENCE</scope>
    <source>
        <strain evidence="1">CBS 626.80</strain>
    </source>
</reference>
<dbReference type="EMBL" id="MU859454">
    <property type="protein sequence ID" value="KAK3946978.1"/>
    <property type="molecule type" value="Genomic_DNA"/>
</dbReference>
<dbReference type="AlphaFoldDB" id="A0AAN6NLG0"/>
<dbReference type="InterPro" id="IPR008984">
    <property type="entry name" value="SMAD_FHA_dom_sf"/>
</dbReference>
<evidence type="ECO:0000313" key="2">
    <source>
        <dbReference type="Proteomes" id="UP001303222"/>
    </source>
</evidence>
<name>A0AAN6NLG0_9PEZI</name>
<dbReference type="SUPFAM" id="SSF49879">
    <property type="entry name" value="SMAD/FHA domain"/>
    <property type="match status" value="1"/>
</dbReference>